<reference evidence="1 2" key="1">
    <citation type="submission" date="2018-04" db="EMBL/GenBank/DDBJ databases">
        <title>Subsurface microbial communities from deep shales in Ohio and West Virginia, USA.</title>
        <authorList>
            <person name="Wrighton K."/>
        </authorList>
    </citation>
    <scope>NUCLEOTIDE SEQUENCE [LARGE SCALE GENOMIC DNA]</scope>
    <source>
        <strain evidence="1 2">WC1</strain>
    </source>
</reference>
<gene>
    <name evidence="1" type="ORF">C8C76_11251</name>
</gene>
<dbReference type="EMBL" id="QAXS01000012">
    <property type="protein sequence ID" value="PTV99116.1"/>
    <property type="molecule type" value="Genomic_DNA"/>
</dbReference>
<comment type="caution">
    <text evidence="1">The sequence shown here is derived from an EMBL/GenBank/DDBJ whole genome shotgun (WGS) entry which is preliminary data.</text>
</comment>
<accession>A0A2T5RK03</accession>
<evidence type="ECO:0000313" key="1">
    <source>
        <dbReference type="EMBL" id="PTV99116.1"/>
    </source>
</evidence>
<dbReference type="Proteomes" id="UP000244089">
    <property type="component" value="Unassembled WGS sequence"/>
</dbReference>
<organism evidence="1 2">
    <name type="scientific">Halanaerobium saccharolyticum</name>
    <dbReference type="NCBI Taxonomy" id="43595"/>
    <lineage>
        <taxon>Bacteria</taxon>
        <taxon>Bacillati</taxon>
        <taxon>Bacillota</taxon>
        <taxon>Clostridia</taxon>
        <taxon>Halanaerobiales</taxon>
        <taxon>Halanaerobiaceae</taxon>
        <taxon>Halanaerobium</taxon>
    </lineage>
</organism>
<evidence type="ECO:0000313" key="2">
    <source>
        <dbReference type="Proteomes" id="UP000244089"/>
    </source>
</evidence>
<proteinExistence type="predicted"/>
<protein>
    <submittedName>
        <fullName evidence="1">Uncharacterized protein</fullName>
    </submittedName>
</protein>
<sequence>MMFNNYYSVTIPAEDGLRNLVARAKDNKINFVDGIKELSSIGKIKKFNFNCQYVVLLPAASLFYHSVALEEKNPYRISEDSILSKFAEVKSNFEEEYYYDYLEIVSEQTQEREIKFFAADKTMLDPLTADMDKYKNNYLVSALPVAVFSVINKIVSAADYLLYYKINGSYTLLTAVDKKLDLLQSSIKETELQQEINKTRKYYLNNKNLELEILEGKSDLLNLSDLIELEADDFVFLTSLLWSISRCQ</sequence>
<dbReference type="AlphaFoldDB" id="A0A2T5RK03"/>
<name>A0A2T5RK03_9FIRM</name>